<evidence type="ECO:0000313" key="4">
    <source>
        <dbReference type="Proteomes" id="UP000218231"/>
    </source>
</evidence>
<dbReference type="Proteomes" id="UP000218231">
    <property type="component" value="Unassembled WGS sequence"/>
</dbReference>
<comment type="caution">
    <text evidence="3">The sequence shown here is derived from an EMBL/GenBank/DDBJ whole genome shotgun (WGS) entry which is preliminary data.</text>
</comment>
<accession>A0A2A2L072</accession>
<feature type="domain" description="Isochorismatase-like" evidence="2">
    <location>
        <begin position="413"/>
        <end position="507"/>
    </location>
</feature>
<dbReference type="SUPFAM" id="SSF52499">
    <property type="entry name" value="Isochorismatase-like hydrolases"/>
    <property type="match status" value="1"/>
</dbReference>
<gene>
    <name evidence="3" type="ORF">WR25_20903</name>
</gene>
<reference evidence="3 4" key="1">
    <citation type="journal article" date="2017" name="Curr. Biol.">
        <title>Genome architecture and evolution of a unichromosomal asexual nematode.</title>
        <authorList>
            <person name="Fradin H."/>
            <person name="Zegar C."/>
            <person name="Gutwein M."/>
            <person name="Lucas J."/>
            <person name="Kovtun M."/>
            <person name="Corcoran D."/>
            <person name="Baugh L.R."/>
            <person name="Kiontke K."/>
            <person name="Gunsalus K."/>
            <person name="Fitch D.H."/>
            <person name="Piano F."/>
        </authorList>
    </citation>
    <scope>NUCLEOTIDE SEQUENCE [LARGE SCALE GENOMIC DNA]</scope>
    <source>
        <strain evidence="3">PF1309</strain>
    </source>
</reference>
<dbReference type="AlphaFoldDB" id="A0A2A2L072"/>
<protein>
    <recommendedName>
        <fullName evidence="2">Isochorismatase-like domain-containing protein</fullName>
    </recommendedName>
</protein>
<dbReference type="STRING" id="2018661.A0A2A2L072"/>
<organism evidence="3 4">
    <name type="scientific">Diploscapter pachys</name>
    <dbReference type="NCBI Taxonomy" id="2018661"/>
    <lineage>
        <taxon>Eukaryota</taxon>
        <taxon>Metazoa</taxon>
        <taxon>Ecdysozoa</taxon>
        <taxon>Nematoda</taxon>
        <taxon>Chromadorea</taxon>
        <taxon>Rhabditida</taxon>
        <taxon>Rhabditina</taxon>
        <taxon>Rhabditomorpha</taxon>
        <taxon>Rhabditoidea</taxon>
        <taxon>Rhabditidae</taxon>
        <taxon>Diploscapter</taxon>
    </lineage>
</organism>
<evidence type="ECO:0000259" key="2">
    <source>
        <dbReference type="Pfam" id="PF00857"/>
    </source>
</evidence>
<comment type="similarity">
    <text evidence="1">Belongs to the isochorismatase family.</text>
</comment>
<dbReference type="Gene3D" id="3.40.50.850">
    <property type="entry name" value="Isochorismatase-like"/>
    <property type="match status" value="1"/>
</dbReference>
<dbReference type="PANTHER" id="PTHR31895">
    <property type="entry name" value="PROTEIN CBG03177-RELATED"/>
    <property type="match status" value="1"/>
</dbReference>
<dbReference type="EMBL" id="LIAE01007402">
    <property type="protein sequence ID" value="PAV79552.1"/>
    <property type="molecule type" value="Genomic_DNA"/>
</dbReference>
<dbReference type="InterPro" id="IPR000868">
    <property type="entry name" value="Isochorismatase-like_dom"/>
</dbReference>
<dbReference type="OrthoDB" id="269496at2759"/>
<keyword evidence="4" id="KW-1185">Reference proteome</keyword>
<evidence type="ECO:0000256" key="1">
    <source>
        <dbReference type="ARBA" id="ARBA00006336"/>
    </source>
</evidence>
<dbReference type="InterPro" id="IPR036380">
    <property type="entry name" value="Isochorismatase-like_sf"/>
</dbReference>
<evidence type="ECO:0000313" key="3">
    <source>
        <dbReference type="EMBL" id="PAV79552.1"/>
    </source>
</evidence>
<dbReference type="Pfam" id="PF00857">
    <property type="entry name" value="Isochorismatase"/>
    <property type="match status" value="1"/>
</dbReference>
<proteinExistence type="inferred from homology"/>
<sequence>MQRYLPRGGKLEVETSSTDKGRSWKLKISSIRGREKQSADRLEIHPSKIMRFTITVAAFFGLLAVSSAELIRAKRQGGCGCAQPVQANCACQSAQSCQCQMPTQSQSCGCAPQYQQQQCMPQCQQQCAQQCQPQQQQCQPQCQSTCQSACGGQQGGYIDQQFQQQMYNQPGPIPAYSSTMQPQFDQPYQQQPFQQQPFQQQPMMQGCNQCQNTCQQSCAPQMQPQMCQQSCQQQCQPQCQPQPAQQCNSCQSSCQQSCAPQMQPQMCQQSCQQQCQPQCQPQPAQQCNSCQSSCQQSCAPQMQPQTCQQSCQQQCAPSCSQSNQQQTIISITVPVAQSSPQCQSACTNTCNNQCQMQQQPRMQCQQACAQTCQNSCMPATVSCQQSTGSSCGCPRIVVSEHDPPQYGNLVNSIKDKLPEQNVHFIQKKSFSMITKELSELVKKHEWKNIILVGVETHVCVMMTAFDLIEMNCNVFPVVNAIGSRVAIDKQYGLSRMQEAGSSLVTSEMVMMEVLNGTDHPLYDKVEKLISLYDPPYAPE</sequence>
<name>A0A2A2L072_9BILA</name>